<evidence type="ECO:0000313" key="4">
    <source>
        <dbReference type="EMBL" id="EJF39445.1"/>
    </source>
</evidence>
<feature type="domain" description="LysM" evidence="3">
    <location>
        <begin position="176"/>
        <end position="224"/>
    </location>
</feature>
<dbReference type="eggNOG" id="COG1388">
    <property type="taxonomic scope" value="Bacteria"/>
</dbReference>
<dbReference type="SMART" id="SM00257">
    <property type="entry name" value="LysM"/>
    <property type="match status" value="1"/>
</dbReference>
<evidence type="ECO:0000313" key="5">
    <source>
        <dbReference type="Proteomes" id="UP000002941"/>
    </source>
</evidence>
<evidence type="ECO:0000256" key="1">
    <source>
        <dbReference type="SAM" id="MobiDB-lite"/>
    </source>
</evidence>
<feature type="region of interest" description="Disordered" evidence="1">
    <location>
        <begin position="1"/>
        <end position="28"/>
    </location>
</feature>
<dbReference type="EMBL" id="AKFT01000177">
    <property type="protein sequence ID" value="EJF39445.1"/>
    <property type="molecule type" value="Genomic_DNA"/>
</dbReference>
<feature type="region of interest" description="Disordered" evidence="1">
    <location>
        <begin position="65"/>
        <end position="130"/>
    </location>
</feature>
<evidence type="ECO:0000256" key="2">
    <source>
        <dbReference type="SAM" id="Phobius"/>
    </source>
</evidence>
<evidence type="ECO:0000259" key="3">
    <source>
        <dbReference type="PROSITE" id="PS51782"/>
    </source>
</evidence>
<feature type="transmembrane region" description="Helical" evidence="2">
    <location>
        <begin position="145"/>
        <end position="169"/>
    </location>
</feature>
<dbReference type="Pfam" id="PF01476">
    <property type="entry name" value="LysM"/>
    <property type="match status" value="1"/>
</dbReference>
<dbReference type="Gene3D" id="3.10.350.10">
    <property type="entry name" value="LysM domain"/>
    <property type="match status" value="1"/>
</dbReference>
<dbReference type="CDD" id="cd00118">
    <property type="entry name" value="LysM"/>
    <property type="match status" value="1"/>
</dbReference>
<dbReference type="AlphaFoldDB" id="J1H1U9"/>
<dbReference type="SUPFAM" id="SSF54106">
    <property type="entry name" value="LysM domain"/>
    <property type="match status" value="1"/>
</dbReference>
<accession>J1H1U9</accession>
<keyword evidence="2" id="KW-1133">Transmembrane helix</keyword>
<reference evidence="4 5" key="1">
    <citation type="submission" date="2012-05" db="EMBL/GenBank/DDBJ databases">
        <authorList>
            <person name="Harkins D.M."/>
            <person name="Madupu R."/>
            <person name="Durkin A.S."/>
            <person name="Torralba M."/>
            <person name="Methe B."/>
            <person name="Sutton G.G."/>
            <person name="Nelson K.E."/>
        </authorList>
    </citation>
    <scope>NUCLEOTIDE SEQUENCE [LARGE SCALE GENOMIC DNA]</scope>
    <source>
        <strain evidence="4 5">F0489</strain>
    </source>
</reference>
<keyword evidence="2" id="KW-0472">Membrane</keyword>
<protein>
    <submittedName>
        <fullName evidence="4">LysM domain protein</fullName>
    </submittedName>
</protein>
<name>J1H1U9_9ACTO</name>
<sequence>MSALTPLPSPRPHAVSAASAQEAEREEEFLVASRPHLRLVTDDFVPETSRADPVVELPAELTRRPVTPRAARSALGGGGVAQARPADLAPHHPAVRAQRRRQLEAQRSRSVLAHGADGADGAHGEASPLRVQDSAQRLPIGLRRLVVTGGLVLVAALIVSLGIVISGFADAPSRTTTATVQAGQSLWEVAAATGTGDVDRTMSRIVELNGLESSALQAGQVLVVPAE</sequence>
<dbReference type="RefSeq" id="WP_008732673.1">
    <property type="nucleotide sequence ID" value="NZ_AKFT01000177.1"/>
</dbReference>
<dbReference type="InterPro" id="IPR018392">
    <property type="entry name" value="LysM"/>
</dbReference>
<gene>
    <name evidence="4" type="ORF">HMPREF1318_0069</name>
</gene>
<dbReference type="PROSITE" id="PS51782">
    <property type="entry name" value="LYSM"/>
    <property type="match status" value="1"/>
</dbReference>
<dbReference type="Proteomes" id="UP000002941">
    <property type="component" value="Unassembled WGS sequence"/>
</dbReference>
<dbReference type="PATRIC" id="fig|1125718.3.peg.2237"/>
<proteinExistence type="predicted"/>
<dbReference type="OrthoDB" id="5084290at2"/>
<keyword evidence="2" id="KW-0812">Transmembrane</keyword>
<comment type="caution">
    <text evidence="4">The sequence shown here is derived from an EMBL/GenBank/DDBJ whole genome shotgun (WGS) entry which is preliminary data.</text>
</comment>
<organism evidence="4 5">
    <name type="scientific">Actinomyces massiliensis F0489</name>
    <dbReference type="NCBI Taxonomy" id="1125718"/>
    <lineage>
        <taxon>Bacteria</taxon>
        <taxon>Bacillati</taxon>
        <taxon>Actinomycetota</taxon>
        <taxon>Actinomycetes</taxon>
        <taxon>Actinomycetales</taxon>
        <taxon>Actinomycetaceae</taxon>
        <taxon>Actinomyces</taxon>
    </lineage>
</organism>
<keyword evidence="5" id="KW-1185">Reference proteome</keyword>
<dbReference type="InterPro" id="IPR036779">
    <property type="entry name" value="LysM_dom_sf"/>
</dbReference>